<accession>A0ABQ6HW64</accession>
<proteinExistence type="predicted"/>
<sequence>MLPVAALDHTGAFDGDVRAIAPDTTVVATDVATAEDGYTYSVGDLTLDLTSLPLPAAGADPVKVPVRLGAGETVIQVPHGAEVRAVVHLWAGDVYWHVGSEDQYRSDHDARTGSITYETPAVAAGGTPQLVLDVTGAAGTVTIEEK</sequence>
<reference evidence="2" key="1">
    <citation type="journal article" date="2019" name="Int. J. Syst. Evol. Microbiol.">
        <title>The Global Catalogue of Microorganisms (GCM) 10K type strain sequencing project: providing services to taxonomists for standard genome sequencing and annotation.</title>
        <authorList>
            <consortium name="The Broad Institute Genomics Platform"/>
            <consortium name="The Broad Institute Genome Sequencing Center for Infectious Disease"/>
            <person name="Wu L."/>
            <person name="Ma J."/>
        </authorList>
    </citation>
    <scope>NUCLEOTIDE SEQUENCE [LARGE SCALE GENOMIC DNA]</scope>
    <source>
        <strain evidence="2">NBRC 106348</strain>
    </source>
</reference>
<protein>
    <submittedName>
        <fullName evidence="1">Uncharacterized protein</fullName>
    </submittedName>
</protein>
<gene>
    <name evidence="1" type="ORF">GCM10025864_03910</name>
</gene>
<organism evidence="1 2">
    <name type="scientific">Luteimicrobium album</name>
    <dbReference type="NCBI Taxonomy" id="1054550"/>
    <lineage>
        <taxon>Bacteria</taxon>
        <taxon>Bacillati</taxon>
        <taxon>Actinomycetota</taxon>
        <taxon>Actinomycetes</taxon>
        <taxon>Micrococcales</taxon>
        <taxon>Luteimicrobium</taxon>
    </lineage>
</organism>
<keyword evidence="2" id="KW-1185">Reference proteome</keyword>
<evidence type="ECO:0000313" key="2">
    <source>
        <dbReference type="Proteomes" id="UP001157091"/>
    </source>
</evidence>
<name>A0ABQ6HW64_9MICO</name>
<evidence type="ECO:0000313" key="1">
    <source>
        <dbReference type="EMBL" id="GMA22632.1"/>
    </source>
</evidence>
<comment type="caution">
    <text evidence="1">The sequence shown here is derived from an EMBL/GenBank/DDBJ whole genome shotgun (WGS) entry which is preliminary data.</text>
</comment>
<dbReference type="EMBL" id="BSUK01000001">
    <property type="protein sequence ID" value="GMA22632.1"/>
    <property type="molecule type" value="Genomic_DNA"/>
</dbReference>
<dbReference type="Proteomes" id="UP001157091">
    <property type="component" value="Unassembled WGS sequence"/>
</dbReference>
<dbReference type="RefSeq" id="WP_284291758.1">
    <property type="nucleotide sequence ID" value="NZ_BSUK01000001.1"/>
</dbReference>